<reference evidence="1 2" key="1">
    <citation type="submission" date="2015-01" db="EMBL/GenBank/DDBJ databases">
        <title>Comparative genomics of the lactic acid bacteria isolated from the honey bee gut.</title>
        <authorList>
            <person name="Ellegaard K.M."/>
            <person name="Tamarit D."/>
            <person name="Javelind E."/>
            <person name="Olofsson T."/>
            <person name="Andersson S.G."/>
            <person name="Vasquez A."/>
        </authorList>
    </citation>
    <scope>NUCLEOTIDE SEQUENCE [LARGE SCALE GENOMIC DNA]</scope>
    <source>
        <strain evidence="1 2">Bin4</strain>
    </source>
</reference>
<organism evidence="1 2">
    <name type="scientific">Bombilactobacillus mellifer</name>
    <dbReference type="NCBI Taxonomy" id="1218492"/>
    <lineage>
        <taxon>Bacteria</taxon>
        <taxon>Bacillati</taxon>
        <taxon>Bacillota</taxon>
        <taxon>Bacilli</taxon>
        <taxon>Lactobacillales</taxon>
        <taxon>Lactobacillaceae</taxon>
        <taxon>Bombilactobacillus</taxon>
    </lineage>
</organism>
<dbReference type="Proteomes" id="UP000033558">
    <property type="component" value="Unassembled WGS sequence"/>
</dbReference>
<gene>
    <name evidence="1" type="ORF">JG30_11840</name>
</gene>
<dbReference type="HOGENOM" id="CLU_2000978_0_0_9"/>
<proteinExistence type="predicted"/>
<dbReference type="AlphaFoldDB" id="A0A0F4LRQ5"/>
<keyword evidence="2" id="KW-1185">Reference proteome</keyword>
<comment type="caution">
    <text evidence="1">The sequence shown here is derived from an EMBL/GenBank/DDBJ whole genome shotgun (WGS) entry which is preliminary data.</text>
</comment>
<accession>A0A0F4LRQ5</accession>
<evidence type="ECO:0000313" key="2">
    <source>
        <dbReference type="Proteomes" id="UP000033558"/>
    </source>
</evidence>
<sequence>MNHKHIRKSSSYVLNILYNFEKCFLIIIKYHSVVNYTLFIILLSIDLLKSLYFLCANNFFSENIFYSYALIGKIYAKILELKLRLELVLIFKLVCSGNEITSENQFKIMIKHKNIPFLTEKYVF</sequence>
<protein>
    <submittedName>
        <fullName evidence="1">Uncharacterized protein</fullName>
    </submittedName>
</protein>
<dbReference type="EMBL" id="JXJQ01000009">
    <property type="protein sequence ID" value="KJY60993.1"/>
    <property type="molecule type" value="Genomic_DNA"/>
</dbReference>
<evidence type="ECO:0000313" key="1">
    <source>
        <dbReference type="EMBL" id="KJY60993.1"/>
    </source>
</evidence>
<name>A0A0F4LRQ5_9LACO</name>
<dbReference type="PATRIC" id="fig|1218492.5.peg.1327"/>